<evidence type="ECO:0000256" key="1">
    <source>
        <dbReference type="SAM" id="Phobius"/>
    </source>
</evidence>
<gene>
    <name evidence="2" type="ORF">RHIZ70_2501</name>
    <name evidence="3" type="ORF">RHIZ70P_137</name>
</gene>
<geneLocation type="plasmid" evidence="3">
    <name>1</name>
</geneLocation>
<reference evidence="4" key="2">
    <citation type="submission" date="2018-07" db="EMBL/GenBank/DDBJ databases">
        <authorList>
            <person name="Peiro R."/>
            <person name="Begona"/>
            <person name="Cbmso G."/>
            <person name="Lopez M."/>
            <person name="Gonzalez S."/>
        </authorList>
    </citation>
    <scope>NUCLEOTIDE SEQUENCE [LARGE SCALE GENOMIC DNA]</scope>
</reference>
<name>A0A376AH41_9HYPH</name>
<dbReference type="RefSeq" id="WP_115672778.1">
    <property type="nucleotide sequence ID" value="NZ_LS974446.1"/>
</dbReference>
<evidence type="ECO:0000313" key="2">
    <source>
        <dbReference type="EMBL" id="SSC66793.1"/>
    </source>
</evidence>
<evidence type="ECO:0000313" key="4">
    <source>
        <dbReference type="Proteomes" id="UP000254764"/>
    </source>
</evidence>
<dbReference type="OrthoDB" id="8376125at2"/>
<dbReference type="EMBL" id="UEYP01000034">
    <property type="protein sequence ID" value="SSC66793.1"/>
    <property type="molecule type" value="Genomic_DNA"/>
</dbReference>
<dbReference type="EMBL" id="LS974446">
    <property type="protein sequence ID" value="SUS16642.1"/>
    <property type="molecule type" value="Genomic_DNA"/>
</dbReference>
<organism evidence="2 4">
    <name type="scientific">Ciceribacter selenitireducens ATCC BAA-1503</name>
    <dbReference type="NCBI Taxonomy" id="1336235"/>
    <lineage>
        <taxon>Bacteria</taxon>
        <taxon>Pseudomonadati</taxon>
        <taxon>Pseudomonadota</taxon>
        <taxon>Alphaproteobacteria</taxon>
        <taxon>Hyphomicrobiales</taxon>
        <taxon>Rhizobiaceae</taxon>
        <taxon>Ciceribacter</taxon>
    </lineage>
</organism>
<sequence>MQDGNQNTYLVEVNDPKSADIVGKMMVWGMVCVGILAILIKLYGTVIGWYHASVAWLTEAGQYAASFWPF</sequence>
<keyword evidence="4" id="KW-1185">Reference proteome</keyword>
<feature type="transmembrane region" description="Helical" evidence="1">
    <location>
        <begin position="25"/>
        <end position="43"/>
    </location>
</feature>
<keyword evidence="1" id="KW-1133">Transmembrane helix</keyword>
<proteinExistence type="predicted"/>
<reference evidence="2" key="1">
    <citation type="submission" date="2018-07" db="EMBL/GenBank/DDBJ databases">
        <authorList>
            <person name="Quirk P.G."/>
            <person name="Krulwich T.A."/>
        </authorList>
    </citation>
    <scope>NUCLEOTIDE SEQUENCE [LARGE SCALE GENOMIC DNA]</scope>
    <source>
        <strain evidence="2">T2.30D-1.1</strain>
        <strain evidence="3">T2.30D-1.1_plasmid</strain>
        <plasmid evidence="3">1</plasmid>
    </source>
</reference>
<accession>A0A376AH41</accession>
<keyword evidence="1" id="KW-0812">Transmembrane</keyword>
<keyword evidence="1" id="KW-0472">Membrane</keyword>
<dbReference type="Proteomes" id="UP000254764">
    <property type="component" value="Unassembled WGS sequence"/>
</dbReference>
<protein>
    <submittedName>
        <fullName evidence="2">Uncharacterized protein</fullName>
    </submittedName>
</protein>
<evidence type="ECO:0000313" key="3">
    <source>
        <dbReference type="EMBL" id="SUS16642.1"/>
    </source>
</evidence>
<keyword evidence="3" id="KW-0614">Plasmid</keyword>
<dbReference type="AlphaFoldDB" id="A0A376AH41"/>